<organism evidence="1 2">
    <name type="scientific">Niastella koreensis (strain DSM 17620 / KACC 11465 / NBRC 106392 / GR20-10)</name>
    <dbReference type="NCBI Taxonomy" id="700598"/>
    <lineage>
        <taxon>Bacteria</taxon>
        <taxon>Pseudomonadati</taxon>
        <taxon>Bacteroidota</taxon>
        <taxon>Chitinophagia</taxon>
        <taxon>Chitinophagales</taxon>
        <taxon>Chitinophagaceae</taxon>
        <taxon>Niastella</taxon>
    </lineage>
</organism>
<dbReference type="RefSeq" id="WP_014222131.1">
    <property type="nucleotide sequence ID" value="NC_016609.1"/>
</dbReference>
<proteinExistence type="predicted"/>
<dbReference type="STRING" id="700598.Niako_5994"/>
<protein>
    <submittedName>
        <fullName evidence="1">Uncharacterized protein</fullName>
    </submittedName>
</protein>
<dbReference type="AlphaFoldDB" id="G8TRS4"/>
<sequence length="317" mass="37358">MNEPLTNSRPGISFCGKAHNNHPQWYNQPIRLTKEQKRDPLPVLDDFFECYHLNEVRYILWEWLTEALSSQRSVAIEPLERNNHIYFYEKIEGIIEAAYVIKKKIHKHRHKREKRKLKQGTQTARHEAKDINYGAGSKKLILATETDTEQLYKPKMLIEYVDITPMYVINEVFKNDSLSFLRDQIRDWLLIALSADTAIYEPGEQRKQLLLFQEQLQVLVEALFIIYTQNREKANVKVDLTESDKPRLLSQDQISNPTQVITGFFEQFPMIYIARELNDWLEASLCFAGTYPENMSKWQAFYTHRSVECLIKAANRL</sequence>
<dbReference type="HOGENOM" id="CLU_871063_0_0_10"/>
<dbReference type="EMBL" id="CP003178">
    <property type="protein sequence ID" value="AEW02221.1"/>
    <property type="molecule type" value="Genomic_DNA"/>
</dbReference>
<name>G8TRS4_NIAKG</name>
<gene>
    <name evidence="1" type="ordered locus">Niako_5994</name>
</gene>
<dbReference type="Proteomes" id="UP000005438">
    <property type="component" value="Chromosome"/>
</dbReference>
<evidence type="ECO:0000313" key="1">
    <source>
        <dbReference type="EMBL" id="AEW02221.1"/>
    </source>
</evidence>
<dbReference type="eggNOG" id="COG2250">
    <property type="taxonomic scope" value="Bacteria"/>
</dbReference>
<dbReference type="OrthoDB" id="645990at2"/>
<dbReference type="KEGG" id="nko:Niako_5994"/>
<accession>G8TRS4</accession>
<dbReference type="eggNOG" id="COG1396">
    <property type="taxonomic scope" value="Bacteria"/>
</dbReference>
<reference evidence="1 2" key="1">
    <citation type="submission" date="2011-12" db="EMBL/GenBank/DDBJ databases">
        <title>The complete genome of Niastella koreensis GR20-10.</title>
        <authorList>
            <consortium name="US DOE Joint Genome Institute (JGI-PGF)"/>
            <person name="Lucas S."/>
            <person name="Han J."/>
            <person name="Lapidus A."/>
            <person name="Bruce D."/>
            <person name="Goodwin L."/>
            <person name="Pitluck S."/>
            <person name="Peters L."/>
            <person name="Kyrpides N."/>
            <person name="Mavromatis K."/>
            <person name="Ivanova N."/>
            <person name="Mikhailova N."/>
            <person name="Davenport K."/>
            <person name="Saunders E."/>
            <person name="Detter J.C."/>
            <person name="Tapia R."/>
            <person name="Han C."/>
            <person name="Land M."/>
            <person name="Hauser L."/>
            <person name="Markowitz V."/>
            <person name="Cheng J.-F."/>
            <person name="Hugenholtz P."/>
            <person name="Woyke T."/>
            <person name="Wu D."/>
            <person name="Tindall B."/>
            <person name="Pomrenke H."/>
            <person name="Brambilla E."/>
            <person name="Klenk H.-P."/>
            <person name="Eisen J.A."/>
        </authorList>
    </citation>
    <scope>NUCLEOTIDE SEQUENCE [LARGE SCALE GENOMIC DNA]</scope>
    <source>
        <strain evidence="2">DSM 17620 / KACC 11465 / NBRC 106392 / GR20-10</strain>
    </source>
</reference>
<evidence type="ECO:0000313" key="2">
    <source>
        <dbReference type="Proteomes" id="UP000005438"/>
    </source>
</evidence>